<dbReference type="InterPro" id="IPR036922">
    <property type="entry name" value="Rieske_2Fe-2S_sf"/>
</dbReference>
<evidence type="ECO:0000256" key="5">
    <source>
        <dbReference type="ARBA" id="ARBA00023157"/>
    </source>
</evidence>
<gene>
    <name evidence="7" type="ORF">SAMN04489726_2410</name>
</gene>
<dbReference type="EMBL" id="LT629701">
    <property type="protein sequence ID" value="SDM59269.1"/>
    <property type="molecule type" value="Genomic_DNA"/>
</dbReference>
<dbReference type="PANTHER" id="PTHR13847">
    <property type="entry name" value="SARCOSINE DEHYDROGENASE-RELATED"/>
    <property type="match status" value="1"/>
</dbReference>
<dbReference type="GO" id="GO:0016705">
    <property type="term" value="F:oxidoreductase activity, acting on paired donors, with incorporation or reduction of molecular oxygen"/>
    <property type="evidence" value="ECO:0007669"/>
    <property type="project" value="UniProtKB-ARBA"/>
</dbReference>
<dbReference type="SUPFAM" id="SSF51971">
    <property type="entry name" value="Nucleotide-binding domain"/>
    <property type="match status" value="1"/>
</dbReference>
<dbReference type="Proteomes" id="UP000183376">
    <property type="component" value="Chromosome I"/>
</dbReference>
<dbReference type="Gene3D" id="2.102.10.10">
    <property type="entry name" value="Rieske [2Fe-2S] iron-sulphur domain"/>
    <property type="match status" value="1"/>
</dbReference>
<dbReference type="OrthoDB" id="9767869at2"/>
<evidence type="ECO:0000256" key="1">
    <source>
        <dbReference type="ARBA" id="ARBA00022714"/>
    </source>
</evidence>
<dbReference type="Gene3D" id="3.50.50.60">
    <property type="entry name" value="FAD/NAD(P)-binding domain"/>
    <property type="match status" value="1"/>
</dbReference>
<keyword evidence="5" id="KW-1015">Disulfide bond</keyword>
<dbReference type="GO" id="GO:0051537">
    <property type="term" value="F:2 iron, 2 sulfur cluster binding"/>
    <property type="evidence" value="ECO:0007669"/>
    <property type="project" value="UniProtKB-KW"/>
</dbReference>
<sequence length="496" mass="53068">MSVSYWISSTTSPSYGTGPDPSEVDVVVIGAGIAGITTAYLLKRAGRRVALVEAGELAAGVTGHTTAKITAQHGAIYGKLLSSYSAKVAQAYARSQELAMAWIFAESASLGIECDLSRRVNYLYAEHRKLNEEAEAAVTAGLSASYVDEVGLPYAVESAVRLPDQAQFHPRSWLLGLAQHIPGEGSYIRTGTRATGLTEGSPNVVETTAGEIRAEHVVVATHYPIFDRGLFFARLQPKRDLVVASVIDEGTGPSGMYLAEDTGHSVRTTPHGDGKDLLIIGGEGHLVDQGAPVAERFRRLAAWAGTRFGVGEPDYRWMAHDLTTPDSLPYIGRFHPGTRTVWVATGFAHWGMSNGTLAGLLLHDLITGVENPYEHLYDPLRLNLKQSVPKLVAANAHVAARFVGDHVSAVAHSVVDGLAPGEAKVTTEGAHPVAAYRSEDGELHKVSARCTHLGCLVAFNDGDRTWDCPCHGSRFGLDGSVLQGPAVRPLRQIRTE</sequence>
<dbReference type="AlphaFoldDB" id="A0A1G9UH71"/>
<keyword evidence="4" id="KW-0411">Iron-sulfur</keyword>
<keyword evidence="3" id="KW-0408">Iron</keyword>
<evidence type="ECO:0000256" key="3">
    <source>
        <dbReference type="ARBA" id="ARBA00023004"/>
    </source>
</evidence>
<evidence type="ECO:0000256" key="2">
    <source>
        <dbReference type="ARBA" id="ARBA00022723"/>
    </source>
</evidence>
<dbReference type="PANTHER" id="PTHR13847:SF274">
    <property type="entry name" value="RIESKE 2FE-2S IRON-SULFUR PROTEIN YHFW-RELATED"/>
    <property type="match status" value="1"/>
</dbReference>
<dbReference type="Pfam" id="PF00355">
    <property type="entry name" value="Rieske"/>
    <property type="match status" value="1"/>
</dbReference>
<dbReference type="CDD" id="cd03477">
    <property type="entry name" value="Rieske_YhfW_C"/>
    <property type="match status" value="1"/>
</dbReference>
<protein>
    <submittedName>
        <fullName evidence="7">Glycine/D-amino acid oxidase</fullName>
    </submittedName>
</protein>
<feature type="domain" description="Rieske" evidence="6">
    <location>
        <begin position="410"/>
        <end position="496"/>
    </location>
</feature>
<evidence type="ECO:0000313" key="8">
    <source>
        <dbReference type="Proteomes" id="UP000183376"/>
    </source>
</evidence>
<dbReference type="GO" id="GO:0046872">
    <property type="term" value="F:metal ion binding"/>
    <property type="evidence" value="ECO:0007669"/>
    <property type="project" value="UniProtKB-KW"/>
</dbReference>
<dbReference type="InterPro" id="IPR038010">
    <property type="entry name" value="YhfW_C"/>
</dbReference>
<dbReference type="InterPro" id="IPR036188">
    <property type="entry name" value="FAD/NAD-bd_sf"/>
</dbReference>
<dbReference type="eggNOG" id="COG0665">
    <property type="taxonomic scope" value="Bacteria"/>
</dbReference>
<dbReference type="GO" id="GO:0004497">
    <property type="term" value="F:monooxygenase activity"/>
    <property type="evidence" value="ECO:0007669"/>
    <property type="project" value="UniProtKB-ARBA"/>
</dbReference>
<dbReference type="InterPro" id="IPR005805">
    <property type="entry name" value="Rieske_Fe-S_prot_C"/>
</dbReference>
<dbReference type="eggNOG" id="COG0723">
    <property type="taxonomic scope" value="Bacteria"/>
</dbReference>
<proteinExistence type="predicted"/>
<dbReference type="SUPFAM" id="SSF50022">
    <property type="entry name" value="ISP domain"/>
    <property type="match status" value="1"/>
</dbReference>
<dbReference type="STRING" id="211114.SAMN04489726_2410"/>
<keyword evidence="8" id="KW-1185">Reference proteome</keyword>
<name>A0A1G9UH71_ALLAB</name>
<dbReference type="RefSeq" id="WP_030432451.1">
    <property type="nucleotide sequence ID" value="NZ_JOEF01000027.1"/>
</dbReference>
<dbReference type="GO" id="GO:0005737">
    <property type="term" value="C:cytoplasm"/>
    <property type="evidence" value="ECO:0007669"/>
    <property type="project" value="TreeGrafter"/>
</dbReference>
<dbReference type="GO" id="GO:0016020">
    <property type="term" value="C:membrane"/>
    <property type="evidence" value="ECO:0007669"/>
    <property type="project" value="InterPro"/>
</dbReference>
<dbReference type="InterPro" id="IPR017941">
    <property type="entry name" value="Rieske_2Fe-2S"/>
</dbReference>
<dbReference type="InterPro" id="IPR006076">
    <property type="entry name" value="FAD-dep_OxRdtase"/>
</dbReference>
<reference evidence="7 8" key="1">
    <citation type="submission" date="2016-10" db="EMBL/GenBank/DDBJ databases">
        <authorList>
            <person name="de Groot N.N."/>
        </authorList>
    </citation>
    <scope>NUCLEOTIDE SEQUENCE [LARGE SCALE GENOMIC DNA]</scope>
    <source>
        <strain evidence="7 8">DSM 44149</strain>
    </source>
</reference>
<dbReference type="Gene3D" id="3.30.9.10">
    <property type="entry name" value="D-Amino Acid Oxidase, subunit A, domain 2"/>
    <property type="match status" value="1"/>
</dbReference>
<organism evidence="7 8">
    <name type="scientific">Allokutzneria albata</name>
    <name type="common">Kibdelosporangium albatum</name>
    <dbReference type="NCBI Taxonomy" id="211114"/>
    <lineage>
        <taxon>Bacteria</taxon>
        <taxon>Bacillati</taxon>
        <taxon>Actinomycetota</taxon>
        <taxon>Actinomycetes</taxon>
        <taxon>Pseudonocardiales</taxon>
        <taxon>Pseudonocardiaceae</taxon>
        <taxon>Allokutzneria</taxon>
    </lineage>
</organism>
<evidence type="ECO:0000259" key="6">
    <source>
        <dbReference type="PROSITE" id="PS51296"/>
    </source>
</evidence>
<evidence type="ECO:0000313" key="7">
    <source>
        <dbReference type="EMBL" id="SDM59269.1"/>
    </source>
</evidence>
<dbReference type="PROSITE" id="PS51296">
    <property type="entry name" value="RIESKE"/>
    <property type="match status" value="1"/>
</dbReference>
<accession>A0A1G9UH71</accession>
<dbReference type="PRINTS" id="PR00162">
    <property type="entry name" value="RIESKE"/>
</dbReference>
<evidence type="ECO:0000256" key="4">
    <source>
        <dbReference type="ARBA" id="ARBA00023014"/>
    </source>
</evidence>
<keyword evidence="1" id="KW-0001">2Fe-2S</keyword>
<keyword evidence="2" id="KW-0479">Metal-binding</keyword>
<dbReference type="Pfam" id="PF01266">
    <property type="entry name" value="DAO"/>
    <property type="match status" value="1"/>
</dbReference>